<protein>
    <recommendedName>
        <fullName evidence="3">F-box domain-containing protein</fullName>
    </recommendedName>
</protein>
<keyword evidence="2" id="KW-1185">Reference proteome</keyword>
<accession>A0AAD7NEW1</accession>
<proteinExistence type="predicted"/>
<evidence type="ECO:0000313" key="2">
    <source>
        <dbReference type="Proteomes" id="UP001215598"/>
    </source>
</evidence>
<sequence length="393" mass="43481">MAGPSLNSILGPDLILEFLDSLAVPLHEDQRFCDLSVLASCSAVCRTWSAHAQRLLFRRIILPNNIYQEPFRRGSTRNNLPSFLAAINPATERGRWLAESVISLTVRHTGRSRTSDSTALATALLRTPNLRHLDTTTICCHFDSETLTRLRESGPPITSMCILQDIALGPAQTYARTMHQLVASFPSIRLLEITSDLNSSLPPFDPPPNLSLVCVKFNTTMVQDVGPCLASLMNPAAEEPLQVLRHKSVGSHPSQLGTVLRAHGAHLRSLAVKTLEPEQLVHLQLCPQLERFEIGRFPDAAAFASIPRTITALAISGSPSALGTRGVDELAQELKTFPHLKMFTWSSCPQPMRFHALERVCKTRGIEVRFSATATELTDNAIERELRRKHIRI</sequence>
<reference evidence="1" key="1">
    <citation type="submission" date="2023-03" db="EMBL/GenBank/DDBJ databases">
        <title>Massive genome expansion in bonnet fungi (Mycena s.s.) driven by repeated elements and novel gene families across ecological guilds.</title>
        <authorList>
            <consortium name="Lawrence Berkeley National Laboratory"/>
            <person name="Harder C.B."/>
            <person name="Miyauchi S."/>
            <person name="Viragh M."/>
            <person name="Kuo A."/>
            <person name="Thoen E."/>
            <person name="Andreopoulos B."/>
            <person name="Lu D."/>
            <person name="Skrede I."/>
            <person name="Drula E."/>
            <person name="Henrissat B."/>
            <person name="Morin E."/>
            <person name="Kohler A."/>
            <person name="Barry K."/>
            <person name="LaButti K."/>
            <person name="Morin E."/>
            <person name="Salamov A."/>
            <person name="Lipzen A."/>
            <person name="Mereny Z."/>
            <person name="Hegedus B."/>
            <person name="Baldrian P."/>
            <person name="Stursova M."/>
            <person name="Weitz H."/>
            <person name="Taylor A."/>
            <person name="Grigoriev I.V."/>
            <person name="Nagy L.G."/>
            <person name="Martin F."/>
            <person name="Kauserud H."/>
        </authorList>
    </citation>
    <scope>NUCLEOTIDE SEQUENCE</scope>
    <source>
        <strain evidence="1">CBHHK182m</strain>
    </source>
</reference>
<dbReference type="Proteomes" id="UP001215598">
    <property type="component" value="Unassembled WGS sequence"/>
</dbReference>
<name>A0AAD7NEW1_9AGAR</name>
<dbReference type="SUPFAM" id="SSF52047">
    <property type="entry name" value="RNI-like"/>
    <property type="match status" value="1"/>
</dbReference>
<dbReference type="Gene3D" id="3.80.10.10">
    <property type="entry name" value="Ribonuclease Inhibitor"/>
    <property type="match status" value="1"/>
</dbReference>
<gene>
    <name evidence="1" type="ORF">B0H16DRAFT_1536416</name>
</gene>
<dbReference type="AlphaFoldDB" id="A0AAD7NEW1"/>
<dbReference type="InterPro" id="IPR032675">
    <property type="entry name" value="LRR_dom_sf"/>
</dbReference>
<organism evidence="1 2">
    <name type="scientific">Mycena metata</name>
    <dbReference type="NCBI Taxonomy" id="1033252"/>
    <lineage>
        <taxon>Eukaryota</taxon>
        <taxon>Fungi</taxon>
        <taxon>Dikarya</taxon>
        <taxon>Basidiomycota</taxon>
        <taxon>Agaricomycotina</taxon>
        <taxon>Agaricomycetes</taxon>
        <taxon>Agaricomycetidae</taxon>
        <taxon>Agaricales</taxon>
        <taxon>Marasmiineae</taxon>
        <taxon>Mycenaceae</taxon>
        <taxon>Mycena</taxon>
    </lineage>
</organism>
<evidence type="ECO:0008006" key="3">
    <source>
        <dbReference type="Google" id="ProtNLM"/>
    </source>
</evidence>
<dbReference type="EMBL" id="JARKIB010000043">
    <property type="protein sequence ID" value="KAJ7757994.1"/>
    <property type="molecule type" value="Genomic_DNA"/>
</dbReference>
<comment type="caution">
    <text evidence="1">The sequence shown here is derived from an EMBL/GenBank/DDBJ whole genome shotgun (WGS) entry which is preliminary data.</text>
</comment>
<evidence type="ECO:0000313" key="1">
    <source>
        <dbReference type="EMBL" id="KAJ7757994.1"/>
    </source>
</evidence>